<dbReference type="Proteomes" id="UP001500689">
    <property type="component" value="Unassembled WGS sequence"/>
</dbReference>
<feature type="compositionally biased region" description="Basic and acidic residues" evidence="1">
    <location>
        <begin position="464"/>
        <end position="482"/>
    </location>
</feature>
<evidence type="ECO:0000256" key="1">
    <source>
        <dbReference type="SAM" id="MobiDB-lite"/>
    </source>
</evidence>
<proteinExistence type="predicted"/>
<dbReference type="InterPro" id="IPR050237">
    <property type="entry name" value="ATP-dep_AMP-bd_enzyme"/>
</dbReference>
<accession>A0ABP6WKS7</accession>
<evidence type="ECO:0000313" key="4">
    <source>
        <dbReference type="Proteomes" id="UP001500689"/>
    </source>
</evidence>
<dbReference type="InterPro" id="IPR000873">
    <property type="entry name" value="AMP-dep_synth/lig_dom"/>
</dbReference>
<dbReference type="PROSITE" id="PS00455">
    <property type="entry name" value="AMP_BINDING"/>
    <property type="match status" value="1"/>
</dbReference>
<dbReference type="Gene3D" id="3.40.50.12780">
    <property type="entry name" value="N-terminal domain of ligase-like"/>
    <property type="match status" value="1"/>
</dbReference>
<evidence type="ECO:0000259" key="2">
    <source>
        <dbReference type="Pfam" id="PF00501"/>
    </source>
</evidence>
<evidence type="ECO:0000313" key="3">
    <source>
        <dbReference type="EMBL" id="GAA3551672.1"/>
    </source>
</evidence>
<reference evidence="4" key="1">
    <citation type="journal article" date="2019" name="Int. J. Syst. Evol. Microbiol.">
        <title>The Global Catalogue of Microorganisms (GCM) 10K type strain sequencing project: providing services to taxonomists for standard genome sequencing and annotation.</title>
        <authorList>
            <consortium name="The Broad Institute Genomics Platform"/>
            <consortium name="The Broad Institute Genome Sequencing Center for Infectious Disease"/>
            <person name="Wu L."/>
            <person name="Ma J."/>
        </authorList>
    </citation>
    <scope>NUCLEOTIDE SEQUENCE [LARGE SCALE GENOMIC DNA]</scope>
    <source>
        <strain evidence="4">JCM 16898</strain>
    </source>
</reference>
<feature type="domain" description="AMP-dependent synthetase/ligase" evidence="2">
    <location>
        <begin position="8"/>
        <end position="299"/>
    </location>
</feature>
<protein>
    <recommendedName>
        <fullName evidence="2">AMP-dependent synthetase/ligase domain-containing protein</fullName>
    </recommendedName>
</protein>
<sequence>MYLTQGLHRAVQQRPDQVMSICGGRRRTHREVADRVSRLAGALRGLGVRDGDRVAMLALNSDRYSEYLLAVPWAGAVFCPVNTRWSVAEIAYSLDDCEARVLLVDEAFAPMLPALREACPALATVIYAGDGPTPAGTVDYEELIAVAEPIEDARRGGDELAGIFYTGGTTGLPKGVMLSHANLGTSWYGAAASGHLFGPSSVTLHCAPMFHIAGFAAWGMTLQAGGTHVLLPAFRPDDVLGAVAEHCVTDVLLVPTMIQMLVEHPRVGEYDLTSLRTVVYGASPIPSAVLERAVKTLRQRGHERAPPGNVLDNPLVVERDQRFADGQLADAELVGQGVLVDLGSRPQLTGEHPAPDLVRRHTVQVRPSGPPRCGTGGVECRQRSSARGHRTECNRYNIMPVPAGVLRDLEDCGAAWISRWGRSPVPTTDRIGLREAVALRHERTAGGASGARNERISTSPAELKPGKEAATEVERPALRGRP</sequence>
<gene>
    <name evidence="3" type="ORF">GCM10022222_39050</name>
</gene>
<feature type="region of interest" description="Disordered" evidence="1">
    <location>
        <begin position="442"/>
        <end position="482"/>
    </location>
</feature>
<dbReference type="InterPro" id="IPR020845">
    <property type="entry name" value="AMP-binding_CS"/>
</dbReference>
<keyword evidence="4" id="KW-1185">Reference proteome</keyword>
<comment type="caution">
    <text evidence="3">The sequence shown here is derived from an EMBL/GenBank/DDBJ whole genome shotgun (WGS) entry which is preliminary data.</text>
</comment>
<dbReference type="Pfam" id="PF00501">
    <property type="entry name" value="AMP-binding"/>
    <property type="match status" value="1"/>
</dbReference>
<dbReference type="PANTHER" id="PTHR43767:SF1">
    <property type="entry name" value="NONRIBOSOMAL PEPTIDE SYNTHASE PES1 (EUROFUNG)-RELATED"/>
    <property type="match status" value="1"/>
</dbReference>
<dbReference type="EMBL" id="BAAAZN010000007">
    <property type="protein sequence ID" value="GAA3551672.1"/>
    <property type="molecule type" value="Genomic_DNA"/>
</dbReference>
<dbReference type="PANTHER" id="PTHR43767">
    <property type="entry name" value="LONG-CHAIN-FATTY-ACID--COA LIGASE"/>
    <property type="match status" value="1"/>
</dbReference>
<organism evidence="3 4">
    <name type="scientific">Amycolatopsis ultiminotia</name>
    <dbReference type="NCBI Taxonomy" id="543629"/>
    <lineage>
        <taxon>Bacteria</taxon>
        <taxon>Bacillati</taxon>
        <taxon>Actinomycetota</taxon>
        <taxon>Actinomycetes</taxon>
        <taxon>Pseudonocardiales</taxon>
        <taxon>Pseudonocardiaceae</taxon>
        <taxon>Amycolatopsis</taxon>
    </lineage>
</organism>
<dbReference type="SUPFAM" id="SSF56801">
    <property type="entry name" value="Acetyl-CoA synthetase-like"/>
    <property type="match status" value="1"/>
</dbReference>
<dbReference type="InterPro" id="IPR042099">
    <property type="entry name" value="ANL_N_sf"/>
</dbReference>
<name>A0ABP6WKS7_9PSEU</name>